<proteinExistence type="predicted"/>
<reference evidence="1" key="1">
    <citation type="submission" date="2015-12" db="EMBL/GenBank/DDBJ databases">
        <title>De novo transcriptome assembly of four potential Pierce s Disease insect vectors from Arizona vineyards.</title>
        <authorList>
            <person name="Tassone E.E."/>
        </authorList>
    </citation>
    <scope>NUCLEOTIDE SEQUENCE</scope>
</reference>
<sequence>DRIFGKERKQVASGVRGRGIKMSLYQKMIKGQSSSNNNKLHNTGFKVDNSLLHNGMVPDHSKQLKKNVPQENVANHAKLNKVDLTHHIENKLQVNFQVPNQKSNMVSVRGKREADDNQGKVNPLLFGNQNLFSANQKLGNHIKSKAYDSKFWGNQNLFSANFQSSNNSKSKKKDEGLNPLLYGNQNLFSANHHDYLRLSDIFSPFAKPPYGIPIDSDIKKYNNVPVRQASNPFFNTKHKQIKTKEEIIQEKTSLLRMLQMKRQSLQADSRVNFQNNLQDDHVINKRNVWQDEKYHPMIYGQKRLPNNGKLKNIPIDETMNWLPYVDMEKTLLIKSNPKEARIRLKEYYKLSRGRDENKMRDAMRLREEKRRLQDNPKYILNQNKEYRKALIRNGIIPGKEINIKPQEKQVPPLKIRRKDEIDERSWMPYVDMNAVIAKAAKKTPGNHKIRKRDISPVNDYIDAQQGKRNRRDIKNKTSVEDMFASYFDHSATIPLTENPVFTTQKPTTIKSPDDSSFEEYKDEIEDVTAYHGFMYWTRPPTKPPRTHRRYTKPTEKDLRKKFIWPEGHVEENHPVYISRTKPPPRELDEIQKRFLTRATPKYVPYTWPRFRLTVATPSTVTPWSITDGFHQCYQYSREVEVFRVKREDITQPSDTNKKKKSSQKFEEVDFTIEYVTTKKTRRLLPLFSELQVVKDIKKTLISQKEGIENVLLHILSYVATVYHFFRKCFTRKSS</sequence>
<gene>
    <name evidence="1" type="ORF">g.28193</name>
</gene>
<dbReference type="AlphaFoldDB" id="A0A1B6CG00"/>
<organism evidence="1">
    <name type="scientific">Clastoptera arizonana</name>
    <name type="common">Arizona spittle bug</name>
    <dbReference type="NCBI Taxonomy" id="38151"/>
    <lineage>
        <taxon>Eukaryota</taxon>
        <taxon>Metazoa</taxon>
        <taxon>Ecdysozoa</taxon>
        <taxon>Arthropoda</taxon>
        <taxon>Hexapoda</taxon>
        <taxon>Insecta</taxon>
        <taxon>Pterygota</taxon>
        <taxon>Neoptera</taxon>
        <taxon>Paraneoptera</taxon>
        <taxon>Hemiptera</taxon>
        <taxon>Auchenorrhyncha</taxon>
        <taxon>Cercopoidea</taxon>
        <taxon>Clastopteridae</taxon>
        <taxon>Clastoptera</taxon>
    </lineage>
</organism>
<name>A0A1B6CG00_9HEMI</name>
<dbReference type="EMBL" id="GEDC01024881">
    <property type="protein sequence ID" value="JAS12417.1"/>
    <property type="molecule type" value="Transcribed_RNA"/>
</dbReference>
<feature type="non-terminal residue" evidence="1">
    <location>
        <position position="1"/>
    </location>
</feature>
<evidence type="ECO:0000313" key="1">
    <source>
        <dbReference type="EMBL" id="JAS12417.1"/>
    </source>
</evidence>
<accession>A0A1B6CG00</accession>
<protein>
    <submittedName>
        <fullName evidence="1">Uncharacterized protein</fullName>
    </submittedName>
</protein>